<accession>A0A7G1ID52</accession>
<proteinExistence type="predicted"/>
<dbReference type="EMBL" id="AP023343">
    <property type="protein sequence ID" value="BCI88867.1"/>
    <property type="molecule type" value="Genomic_DNA"/>
</dbReference>
<evidence type="ECO:0000313" key="1">
    <source>
        <dbReference type="EMBL" id="BCI88867.1"/>
    </source>
</evidence>
<sequence>MPSRPPLPAADEFAALPDLVGALAALPSLGVTNLPTVAQPAASLSRLAGLWGQPAGSANSPPWPVSRHT</sequence>
<reference evidence="1 2" key="1">
    <citation type="submission" date="2020-07" db="EMBL/GenBank/DDBJ databases">
        <title>Mycobacterium kansasii (former subtype) with zoonotic potential isolated from diseased indoor pet cat, Japan.</title>
        <authorList>
            <person name="Fukano H."/>
            <person name="Terazono T."/>
            <person name="Hoshino Y."/>
        </authorList>
    </citation>
    <scope>NUCLEOTIDE SEQUENCE [LARGE SCALE GENOMIC DNA]</scope>
    <source>
        <strain evidence="1 2">Kuro-I</strain>
    </source>
</reference>
<protein>
    <submittedName>
        <fullName evidence="1">Uncharacterized protein</fullName>
    </submittedName>
</protein>
<keyword evidence="2" id="KW-1185">Reference proteome</keyword>
<name>A0A7G1ID52_MYCKA</name>
<organism evidence="1 2">
    <name type="scientific">Mycobacterium kansasii</name>
    <dbReference type="NCBI Taxonomy" id="1768"/>
    <lineage>
        <taxon>Bacteria</taxon>
        <taxon>Bacillati</taxon>
        <taxon>Actinomycetota</taxon>
        <taxon>Actinomycetes</taxon>
        <taxon>Mycobacteriales</taxon>
        <taxon>Mycobacteriaceae</taxon>
        <taxon>Mycobacterium</taxon>
    </lineage>
</organism>
<gene>
    <name evidence="1" type="ORF">NIIDMKKI_40730</name>
</gene>
<dbReference type="Proteomes" id="UP000516380">
    <property type="component" value="Chromosome"/>
</dbReference>
<evidence type="ECO:0000313" key="2">
    <source>
        <dbReference type="Proteomes" id="UP000516380"/>
    </source>
</evidence>
<dbReference type="AlphaFoldDB" id="A0A7G1ID52"/>